<feature type="domain" description="CCHC-type" evidence="2">
    <location>
        <begin position="26"/>
        <end position="40"/>
    </location>
</feature>
<dbReference type="Gene3D" id="4.10.60.10">
    <property type="entry name" value="Zinc finger, CCHC-type"/>
    <property type="match status" value="1"/>
</dbReference>
<dbReference type="Pfam" id="PF00098">
    <property type="entry name" value="zf-CCHC"/>
    <property type="match status" value="1"/>
</dbReference>
<evidence type="ECO:0000313" key="3">
    <source>
        <dbReference type="EMBL" id="GFD23472.1"/>
    </source>
</evidence>
<sequence length="54" mass="5914">NEIGNGNLVAVRAEGNAAGHNGNQIRCYNCRGLGHFARDCSVRPRRRDAAYLQT</sequence>
<name>A0A699UK07_TANCI</name>
<dbReference type="PROSITE" id="PS50158">
    <property type="entry name" value="ZF_CCHC"/>
    <property type="match status" value="1"/>
</dbReference>
<dbReference type="GO" id="GO:0003676">
    <property type="term" value="F:nucleic acid binding"/>
    <property type="evidence" value="ECO:0007669"/>
    <property type="project" value="InterPro"/>
</dbReference>
<evidence type="ECO:0000256" key="1">
    <source>
        <dbReference type="PROSITE-ProRule" id="PRU00047"/>
    </source>
</evidence>
<feature type="non-terminal residue" evidence="3">
    <location>
        <position position="1"/>
    </location>
</feature>
<proteinExistence type="predicted"/>
<gene>
    <name evidence="3" type="ORF">Tci_895441</name>
</gene>
<dbReference type="InterPro" id="IPR001878">
    <property type="entry name" value="Znf_CCHC"/>
</dbReference>
<protein>
    <recommendedName>
        <fullName evidence="2">CCHC-type domain-containing protein</fullName>
    </recommendedName>
</protein>
<dbReference type="SUPFAM" id="SSF57756">
    <property type="entry name" value="Retrovirus zinc finger-like domains"/>
    <property type="match status" value="1"/>
</dbReference>
<keyword evidence="1" id="KW-0862">Zinc</keyword>
<dbReference type="AlphaFoldDB" id="A0A699UK07"/>
<keyword evidence="1" id="KW-0479">Metal-binding</keyword>
<keyword evidence="1" id="KW-0863">Zinc-finger</keyword>
<organism evidence="3">
    <name type="scientific">Tanacetum cinerariifolium</name>
    <name type="common">Dalmatian daisy</name>
    <name type="synonym">Chrysanthemum cinerariifolium</name>
    <dbReference type="NCBI Taxonomy" id="118510"/>
    <lineage>
        <taxon>Eukaryota</taxon>
        <taxon>Viridiplantae</taxon>
        <taxon>Streptophyta</taxon>
        <taxon>Embryophyta</taxon>
        <taxon>Tracheophyta</taxon>
        <taxon>Spermatophyta</taxon>
        <taxon>Magnoliopsida</taxon>
        <taxon>eudicotyledons</taxon>
        <taxon>Gunneridae</taxon>
        <taxon>Pentapetalae</taxon>
        <taxon>asterids</taxon>
        <taxon>campanulids</taxon>
        <taxon>Asterales</taxon>
        <taxon>Asteraceae</taxon>
        <taxon>Asteroideae</taxon>
        <taxon>Anthemideae</taxon>
        <taxon>Anthemidinae</taxon>
        <taxon>Tanacetum</taxon>
    </lineage>
</organism>
<dbReference type="GO" id="GO:0008270">
    <property type="term" value="F:zinc ion binding"/>
    <property type="evidence" value="ECO:0007669"/>
    <property type="project" value="UniProtKB-KW"/>
</dbReference>
<evidence type="ECO:0000259" key="2">
    <source>
        <dbReference type="PROSITE" id="PS50158"/>
    </source>
</evidence>
<reference evidence="3" key="1">
    <citation type="journal article" date="2019" name="Sci. Rep.">
        <title>Draft genome of Tanacetum cinerariifolium, the natural source of mosquito coil.</title>
        <authorList>
            <person name="Yamashiro T."/>
            <person name="Shiraishi A."/>
            <person name="Satake H."/>
            <person name="Nakayama K."/>
        </authorList>
    </citation>
    <scope>NUCLEOTIDE SEQUENCE</scope>
</reference>
<dbReference type="SMART" id="SM00343">
    <property type="entry name" value="ZnF_C2HC"/>
    <property type="match status" value="1"/>
</dbReference>
<dbReference type="EMBL" id="BKCJ011344957">
    <property type="protein sequence ID" value="GFD23472.1"/>
    <property type="molecule type" value="Genomic_DNA"/>
</dbReference>
<comment type="caution">
    <text evidence="3">The sequence shown here is derived from an EMBL/GenBank/DDBJ whole genome shotgun (WGS) entry which is preliminary data.</text>
</comment>
<accession>A0A699UK07</accession>
<dbReference type="InterPro" id="IPR036875">
    <property type="entry name" value="Znf_CCHC_sf"/>
</dbReference>